<keyword evidence="3" id="KW-1185">Reference proteome</keyword>
<proteinExistence type="predicted"/>
<protein>
    <recommendedName>
        <fullName evidence="4">ABC transporter</fullName>
    </recommendedName>
</protein>
<accession>A0A7X3SR57</accession>
<dbReference type="Gene3D" id="3.40.50.300">
    <property type="entry name" value="P-loop containing nucleotide triphosphate hydrolases"/>
    <property type="match status" value="1"/>
</dbReference>
<reference evidence="2 3" key="2">
    <citation type="submission" date="2020-01" db="EMBL/GenBank/DDBJ databases">
        <title>Microvirga sp. nov., an arsenate reduction bacterium isolated from Tibet hotspring sediments.</title>
        <authorList>
            <person name="Xian W.-D."/>
            <person name="Li W.-J."/>
        </authorList>
    </citation>
    <scope>NUCLEOTIDE SEQUENCE [LARGE SCALE GENOMIC DNA]</scope>
    <source>
        <strain evidence="2 3">KCTC 23863</strain>
    </source>
</reference>
<dbReference type="SUPFAM" id="SSF52540">
    <property type="entry name" value="P-loop containing nucleoside triphosphate hydrolases"/>
    <property type="match status" value="1"/>
</dbReference>
<keyword evidence="1" id="KW-0677">Repeat</keyword>
<gene>
    <name evidence="2" type="ORF">GR328_20630</name>
</gene>
<dbReference type="PANTHER" id="PTHR19211">
    <property type="entry name" value="ATP-BINDING TRANSPORT PROTEIN-RELATED"/>
    <property type="match status" value="1"/>
</dbReference>
<name>A0A7X3SR57_9HYPH</name>
<dbReference type="PANTHER" id="PTHR19211:SF14">
    <property type="entry name" value="ATP-BINDING CASSETTE SUB-FAMILY F MEMBER 1"/>
    <property type="match status" value="1"/>
</dbReference>
<evidence type="ECO:0000313" key="2">
    <source>
        <dbReference type="EMBL" id="MXQ13819.1"/>
    </source>
</evidence>
<evidence type="ECO:0000256" key="1">
    <source>
        <dbReference type="ARBA" id="ARBA00022737"/>
    </source>
</evidence>
<dbReference type="GO" id="GO:0005524">
    <property type="term" value="F:ATP binding"/>
    <property type="evidence" value="ECO:0007669"/>
    <property type="project" value="TreeGrafter"/>
</dbReference>
<reference evidence="2 3" key="1">
    <citation type="submission" date="2019-12" db="EMBL/GenBank/DDBJ databases">
        <authorList>
            <person name="Yuan C.-G."/>
        </authorList>
    </citation>
    <scope>NUCLEOTIDE SEQUENCE [LARGE SCALE GENOMIC DNA]</scope>
    <source>
        <strain evidence="2 3">KCTC 23863</strain>
    </source>
</reference>
<dbReference type="Proteomes" id="UP000436483">
    <property type="component" value="Unassembled WGS sequence"/>
</dbReference>
<dbReference type="AlphaFoldDB" id="A0A7X3SR57"/>
<organism evidence="2 3">
    <name type="scientific">Microvirga makkahensis</name>
    <dbReference type="NCBI Taxonomy" id="1128670"/>
    <lineage>
        <taxon>Bacteria</taxon>
        <taxon>Pseudomonadati</taxon>
        <taxon>Pseudomonadota</taxon>
        <taxon>Alphaproteobacteria</taxon>
        <taxon>Hyphomicrobiales</taxon>
        <taxon>Methylobacteriaceae</taxon>
        <taxon>Microvirga</taxon>
    </lineage>
</organism>
<dbReference type="InterPro" id="IPR050611">
    <property type="entry name" value="ABCF"/>
</dbReference>
<feature type="non-terminal residue" evidence="2">
    <location>
        <position position="1"/>
    </location>
</feature>
<evidence type="ECO:0008006" key="4">
    <source>
        <dbReference type="Google" id="ProtNLM"/>
    </source>
</evidence>
<evidence type="ECO:0000313" key="3">
    <source>
        <dbReference type="Proteomes" id="UP000436483"/>
    </source>
</evidence>
<sequence>ALIFAEPDFLLLDEPTNNLDREGRAAVIDLLADWRGGAIIVSPDEASLNAIGVSRRLDLASAQNRRGIFDAERRTKCRSAFQVRFESPPSTWFALSSPGTVVASPKVSRT</sequence>
<comment type="caution">
    <text evidence="2">The sequence shown here is derived from an EMBL/GenBank/DDBJ whole genome shotgun (WGS) entry which is preliminary data.</text>
</comment>
<dbReference type="InterPro" id="IPR027417">
    <property type="entry name" value="P-loop_NTPase"/>
</dbReference>
<dbReference type="EMBL" id="WURB01000022">
    <property type="protein sequence ID" value="MXQ13819.1"/>
    <property type="molecule type" value="Genomic_DNA"/>
</dbReference>